<dbReference type="InterPro" id="IPR036390">
    <property type="entry name" value="WH_DNA-bd_sf"/>
</dbReference>
<protein>
    <submittedName>
        <fullName evidence="5">GntR family transcriptional regulator</fullName>
    </submittedName>
</protein>
<reference evidence="5" key="1">
    <citation type="journal article" date="2014" name="Int. J. Syst. Evol. Microbiol.">
        <title>Complete genome sequence of Corynebacterium casei LMG S-19264T (=DSM 44701T), isolated from a smear-ripened cheese.</title>
        <authorList>
            <consortium name="US DOE Joint Genome Institute (JGI-PGF)"/>
            <person name="Walter F."/>
            <person name="Albersmeier A."/>
            <person name="Kalinowski J."/>
            <person name="Ruckert C."/>
        </authorList>
    </citation>
    <scope>NUCLEOTIDE SEQUENCE</scope>
    <source>
        <strain evidence="5">JCM 17251</strain>
    </source>
</reference>
<evidence type="ECO:0000313" key="5">
    <source>
        <dbReference type="EMBL" id="GGN48947.1"/>
    </source>
</evidence>
<dbReference type="PRINTS" id="PR00035">
    <property type="entry name" value="HTHGNTR"/>
</dbReference>
<accession>A0A917XRW6</accession>
<dbReference type="Gene3D" id="1.20.120.530">
    <property type="entry name" value="GntR ligand-binding domain-like"/>
    <property type="match status" value="1"/>
</dbReference>
<dbReference type="PROSITE" id="PS50949">
    <property type="entry name" value="HTH_GNTR"/>
    <property type="match status" value="1"/>
</dbReference>
<keyword evidence="6" id="KW-1185">Reference proteome</keyword>
<dbReference type="CDD" id="cd07377">
    <property type="entry name" value="WHTH_GntR"/>
    <property type="match status" value="1"/>
</dbReference>
<dbReference type="SUPFAM" id="SSF46785">
    <property type="entry name" value="Winged helix' DNA-binding domain"/>
    <property type="match status" value="1"/>
</dbReference>
<evidence type="ECO:0000313" key="6">
    <source>
        <dbReference type="Proteomes" id="UP000624041"/>
    </source>
</evidence>
<dbReference type="PANTHER" id="PTHR43537:SF54">
    <property type="entry name" value="TRANSCRIPTIONAL REGULATOR, GNTR FAMILY"/>
    <property type="match status" value="1"/>
</dbReference>
<dbReference type="EMBL" id="BMOS01000001">
    <property type="protein sequence ID" value="GGN48947.1"/>
    <property type="molecule type" value="Genomic_DNA"/>
</dbReference>
<feature type="domain" description="HTH gntR-type" evidence="4">
    <location>
        <begin position="10"/>
        <end position="78"/>
    </location>
</feature>
<dbReference type="Proteomes" id="UP000624041">
    <property type="component" value="Unassembled WGS sequence"/>
</dbReference>
<keyword evidence="1" id="KW-0805">Transcription regulation</keyword>
<evidence type="ECO:0000256" key="1">
    <source>
        <dbReference type="ARBA" id="ARBA00023015"/>
    </source>
</evidence>
<keyword evidence="2" id="KW-0238">DNA-binding</keyword>
<dbReference type="SMART" id="SM00345">
    <property type="entry name" value="HTH_GNTR"/>
    <property type="match status" value="1"/>
</dbReference>
<keyword evidence="3" id="KW-0804">Transcription</keyword>
<dbReference type="InterPro" id="IPR008920">
    <property type="entry name" value="TF_FadR/GntR_C"/>
</dbReference>
<dbReference type="InterPro" id="IPR036388">
    <property type="entry name" value="WH-like_DNA-bd_sf"/>
</dbReference>
<dbReference type="SUPFAM" id="SSF48008">
    <property type="entry name" value="GntR ligand-binding domain-like"/>
    <property type="match status" value="1"/>
</dbReference>
<dbReference type="Gene3D" id="1.10.10.10">
    <property type="entry name" value="Winged helix-like DNA-binding domain superfamily/Winged helix DNA-binding domain"/>
    <property type="match status" value="1"/>
</dbReference>
<evidence type="ECO:0000259" key="4">
    <source>
        <dbReference type="PROSITE" id="PS50949"/>
    </source>
</evidence>
<proteinExistence type="predicted"/>
<dbReference type="PANTHER" id="PTHR43537">
    <property type="entry name" value="TRANSCRIPTIONAL REGULATOR, GNTR FAMILY"/>
    <property type="match status" value="1"/>
</dbReference>
<evidence type="ECO:0000256" key="3">
    <source>
        <dbReference type="ARBA" id="ARBA00023163"/>
    </source>
</evidence>
<organism evidence="5 6">
    <name type="scientific">Oceanobacillus indicireducens</name>
    <dbReference type="NCBI Taxonomy" id="1004261"/>
    <lineage>
        <taxon>Bacteria</taxon>
        <taxon>Bacillati</taxon>
        <taxon>Bacillota</taxon>
        <taxon>Bacilli</taxon>
        <taxon>Bacillales</taxon>
        <taxon>Bacillaceae</taxon>
        <taxon>Oceanobacillus</taxon>
    </lineage>
</organism>
<evidence type="ECO:0000256" key="2">
    <source>
        <dbReference type="ARBA" id="ARBA00023125"/>
    </source>
</evidence>
<dbReference type="InterPro" id="IPR000524">
    <property type="entry name" value="Tscrpt_reg_HTH_GntR"/>
</dbReference>
<gene>
    <name evidence="5" type="primary">gntR</name>
    <name evidence="5" type="ORF">GCM10007971_01110</name>
</gene>
<dbReference type="AlphaFoldDB" id="A0A917XRW6"/>
<reference evidence="5" key="2">
    <citation type="submission" date="2020-09" db="EMBL/GenBank/DDBJ databases">
        <authorList>
            <person name="Sun Q."/>
            <person name="Ohkuma M."/>
        </authorList>
    </citation>
    <scope>NUCLEOTIDE SEQUENCE</scope>
    <source>
        <strain evidence="5">JCM 17251</strain>
    </source>
</reference>
<dbReference type="RefSeq" id="WP_229782514.1">
    <property type="nucleotide sequence ID" value="NZ_BMOS01000001.1"/>
</dbReference>
<dbReference type="Pfam" id="PF00392">
    <property type="entry name" value="GntR"/>
    <property type="match status" value="1"/>
</dbReference>
<name>A0A917XRW6_9BACI</name>
<comment type="caution">
    <text evidence="5">The sequence shown here is derived from an EMBL/GenBank/DDBJ whole genome shotgun (WGS) entry which is preliminary data.</text>
</comment>
<sequence>MFKVSNPSKPKVYQGVLEELRVYIKDNHLSPGDKLPSERELADKLQAGRSSVREALRALELLGLIETRRGEGTFLRSYQSLQSVELLSSFILLADRTRDELLQVKTMIEKEAVKLACPNMDEVARSKLNASINQTTVLEEKHTIFFTYLLEKANNQLLLKIWMLLEEFSSSIAKAYYDEHFYNQLMELLAKKDYDAIEELYKQQDHQLYD</sequence>
<dbReference type="GO" id="GO:0003700">
    <property type="term" value="F:DNA-binding transcription factor activity"/>
    <property type="evidence" value="ECO:0007669"/>
    <property type="project" value="InterPro"/>
</dbReference>
<dbReference type="GO" id="GO:0003677">
    <property type="term" value="F:DNA binding"/>
    <property type="evidence" value="ECO:0007669"/>
    <property type="project" value="UniProtKB-KW"/>
</dbReference>